<dbReference type="OrthoDB" id="25391at2759"/>
<dbReference type="InterPro" id="IPR038635">
    <property type="entry name" value="CCR4-NOT_su2/3/5_C_sf"/>
</dbReference>
<dbReference type="PANTHER" id="PTHR23326">
    <property type="entry name" value="CCR4 NOT-RELATED"/>
    <property type="match status" value="1"/>
</dbReference>
<comment type="similarity">
    <text evidence="1">Belongs to the CNOT2/3/5 family.</text>
</comment>
<feature type="compositionally biased region" description="Gly residues" evidence="4">
    <location>
        <begin position="208"/>
        <end position="222"/>
    </location>
</feature>
<dbReference type="GO" id="GO:0030015">
    <property type="term" value="C:CCR4-NOT core complex"/>
    <property type="evidence" value="ECO:0007669"/>
    <property type="project" value="InterPro"/>
</dbReference>
<dbReference type="EMBL" id="MU003766">
    <property type="protein sequence ID" value="KAF2725717.1"/>
    <property type="molecule type" value="Genomic_DNA"/>
</dbReference>
<protein>
    <recommendedName>
        <fullName evidence="5">NOT2/NOT3/NOT5 C-terminal domain-containing protein</fullName>
    </recommendedName>
</protein>
<name>A0A9P4QED3_9PEZI</name>
<evidence type="ECO:0000259" key="5">
    <source>
        <dbReference type="Pfam" id="PF04153"/>
    </source>
</evidence>
<feature type="region of interest" description="Disordered" evidence="4">
    <location>
        <begin position="208"/>
        <end position="229"/>
    </location>
</feature>
<dbReference type="InterPro" id="IPR040168">
    <property type="entry name" value="Not2/3/5"/>
</dbReference>
<proteinExistence type="inferred from homology"/>
<dbReference type="InterPro" id="IPR007282">
    <property type="entry name" value="NOT2/3/5_C"/>
</dbReference>
<reference evidence="6" key="1">
    <citation type="journal article" date="2020" name="Stud. Mycol.">
        <title>101 Dothideomycetes genomes: a test case for predicting lifestyles and emergence of pathogens.</title>
        <authorList>
            <person name="Haridas S."/>
            <person name="Albert R."/>
            <person name="Binder M."/>
            <person name="Bloem J."/>
            <person name="Labutti K."/>
            <person name="Salamov A."/>
            <person name="Andreopoulos B."/>
            <person name="Baker S."/>
            <person name="Barry K."/>
            <person name="Bills G."/>
            <person name="Bluhm B."/>
            <person name="Cannon C."/>
            <person name="Castanera R."/>
            <person name="Culley D."/>
            <person name="Daum C."/>
            <person name="Ezra D."/>
            <person name="Gonzalez J."/>
            <person name="Henrissat B."/>
            <person name="Kuo A."/>
            <person name="Liang C."/>
            <person name="Lipzen A."/>
            <person name="Lutzoni F."/>
            <person name="Magnuson J."/>
            <person name="Mondo S."/>
            <person name="Nolan M."/>
            <person name="Ohm R."/>
            <person name="Pangilinan J."/>
            <person name="Park H.-J."/>
            <person name="Ramirez L."/>
            <person name="Alfaro M."/>
            <person name="Sun H."/>
            <person name="Tritt A."/>
            <person name="Yoshinaga Y."/>
            <person name="Zwiers L.-H."/>
            <person name="Turgeon B."/>
            <person name="Goodwin S."/>
            <person name="Spatafora J."/>
            <person name="Crous P."/>
            <person name="Grigoriev I."/>
        </authorList>
    </citation>
    <scope>NUCLEOTIDE SEQUENCE</scope>
    <source>
        <strain evidence="6">CBS 116435</strain>
    </source>
</reference>
<sequence>MGQDLSTLGLDLDSPDPLIPSFFPFPGEGRTGSMYDFHDRHVVPDFHIPSAYTVNNVPPLQTRIGSFSDETLFSIFYQHPHDTVQELAALELTNREWRWHKILRQWLQKDTRESSISSSSLPTIDLTNGAPYGAPSHRLGDRGERGIFIFFDAANWRRERREFVLNYEELDTRLAGGVPAAITAMTGSAAGMSAGPMGAAGAPLPGVGGSGASGIGSSGVGGAPTSAAA</sequence>
<feature type="domain" description="NOT2/NOT3/NOT5 C-terminal" evidence="5">
    <location>
        <begin position="39"/>
        <end position="170"/>
    </location>
</feature>
<keyword evidence="7" id="KW-1185">Reference proteome</keyword>
<dbReference type="GO" id="GO:0000289">
    <property type="term" value="P:nuclear-transcribed mRNA poly(A) tail shortening"/>
    <property type="evidence" value="ECO:0007669"/>
    <property type="project" value="UniProtKB-ARBA"/>
</dbReference>
<evidence type="ECO:0000256" key="3">
    <source>
        <dbReference type="ARBA" id="ARBA00023163"/>
    </source>
</evidence>
<dbReference type="Proteomes" id="UP000799441">
    <property type="component" value="Unassembled WGS sequence"/>
</dbReference>
<evidence type="ECO:0000256" key="1">
    <source>
        <dbReference type="ARBA" id="ARBA00007682"/>
    </source>
</evidence>
<dbReference type="Gene3D" id="2.30.30.1020">
    <property type="entry name" value="CCR4-NOT complex subunit 2/3/5, C-terminal domain"/>
    <property type="match status" value="1"/>
</dbReference>
<keyword evidence="2" id="KW-0805">Transcription regulation</keyword>
<dbReference type="GO" id="GO:0006355">
    <property type="term" value="P:regulation of DNA-templated transcription"/>
    <property type="evidence" value="ECO:0007669"/>
    <property type="project" value="InterPro"/>
</dbReference>
<evidence type="ECO:0000313" key="7">
    <source>
        <dbReference type="Proteomes" id="UP000799441"/>
    </source>
</evidence>
<organism evidence="6 7">
    <name type="scientific">Polychaeton citri CBS 116435</name>
    <dbReference type="NCBI Taxonomy" id="1314669"/>
    <lineage>
        <taxon>Eukaryota</taxon>
        <taxon>Fungi</taxon>
        <taxon>Dikarya</taxon>
        <taxon>Ascomycota</taxon>
        <taxon>Pezizomycotina</taxon>
        <taxon>Dothideomycetes</taxon>
        <taxon>Dothideomycetidae</taxon>
        <taxon>Capnodiales</taxon>
        <taxon>Capnodiaceae</taxon>
        <taxon>Polychaeton</taxon>
    </lineage>
</organism>
<accession>A0A9P4QED3</accession>
<evidence type="ECO:0000256" key="4">
    <source>
        <dbReference type="SAM" id="MobiDB-lite"/>
    </source>
</evidence>
<keyword evidence="3" id="KW-0804">Transcription</keyword>
<evidence type="ECO:0000256" key="2">
    <source>
        <dbReference type="ARBA" id="ARBA00023015"/>
    </source>
</evidence>
<dbReference type="AlphaFoldDB" id="A0A9P4QED3"/>
<gene>
    <name evidence="6" type="ORF">K431DRAFT_214643</name>
</gene>
<dbReference type="Pfam" id="PF04153">
    <property type="entry name" value="NOT2_3_5_C"/>
    <property type="match status" value="1"/>
</dbReference>
<comment type="caution">
    <text evidence="6">The sequence shown here is derived from an EMBL/GenBank/DDBJ whole genome shotgun (WGS) entry which is preliminary data.</text>
</comment>
<evidence type="ECO:0000313" key="6">
    <source>
        <dbReference type="EMBL" id="KAF2725717.1"/>
    </source>
</evidence>